<sequence>MVNYILYHFQWSLFSLMARYTIALRGKAASPEAEMKIEEKSIDLHRDENLSEQYLLEVNPKGQVPTLTSATLSTPLTNTLEITYLIDNRYPSLIPAPHRSTIEDLLVKLHAIQPLSLSIPPPENRSEGIPNPAIGQYLSQPGISDAWRNALMYKQDFHAKTLLRALDDEPIKRAEEQARRFLEDVRQQYFMHGGETWVFGDAVGATALDAHTIPFVARLIDAGRTDLIPEDVRKYAEKAMSQAEWQNITNGKPTMFEIWLKSMRKDYASMQRDEPFSVWFKRHTQC</sequence>
<name>A0A1L7XRZ5_9HELO</name>
<evidence type="ECO:0000313" key="3">
    <source>
        <dbReference type="Proteomes" id="UP000184330"/>
    </source>
</evidence>
<feature type="domain" description="GST N-terminal" evidence="1">
    <location>
        <begin position="2"/>
        <end position="94"/>
    </location>
</feature>
<proteinExistence type="predicted"/>
<protein>
    <recommendedName>
        <fullName evidence="1">GST N-terminal domain-containing protein</fullName>
    </recommendedName>
</protein>
<accession>A0A1L7XRZ5</accession>
<dbReference type="EMBL" id="FJOG01000047">
    <property type="protein sequence ID" value="CZR67832.1"/>
    <property type="molecule type" value="Genomic_DNA"/>
</dbReference>
<dbReference type="InterPro" id="IPR004045">
    <property type="entry name" value="Glutathione_S-Trfase_N"/>
</dbReference>
<dbReference type="Gene3D" id="3.40.30.10">
    <property type="entry name" value="Glutaredoxin"/>
    <property type="match status" value="1"/>
</dbReference>
<dbReference type="CDD" id="cd00570">
    <property type="entry name" value="GST_N_family"/>
    <property type="match status" value="1"/>
</dbReference>
<dbReference type="PROSITE" id="PS50404">
    <property type="entry name" value="GST_NTER"/>
    <property type="match status" value="1"/>
</dbReference>
<dbReference type="SUPFAM" id="SSF52833">
    <property type="entry name" value="Thioredoxin-like"/>
    <property type="match status" value="1"/>
</dbReference>
<reference evidence="2 3" key="1">
    <citation type="submission" date="2016-03" db="EMBL/GenBank/DDBJ databases">
        <authorList>
            <person name="Ploux O."/>
        </authorList>
    </citation>
    <scope>NUCLEOTIDE SEQUENCE [LARGE SCALE GENOMIC DNA]</scope>
    <source>
        <strain evidence="2 3">UAMH 11012</strain>
    </source>
</reference>
<keyword evidence="3" id="KW-1185">Reference proteome</keyword>
<gene>
    <name evidence="2" type="ORF">PAC_17731</name>
</gene>
<organism evidence="2 3">
    <name type="scientific">Phialocephala subalpina</name>
    <dbReference type="NCBI Taxonomy" id="576137"/>
    <lineage>
        <taxon>Eukaryota</taxon>
        <taxon>Fungi</taxon>
        <taxon>Dikarya</taxon>
        <taxon>Ascomycota</taxon>
        <taxon>Pezizomycotina</taxon>
        <taxon>Leotiomycetes</taxon>
        <taxon>Helotiales</taxon>
        <taxon>Mollisiaceae</taxon>
        <taxon>Phialocephala</taxon>
        <taxon>Phialocephala fortinii species complex</taxon>
    </lineage>
</organism>
<dbReference type="OrthoDB" id="412788at2759"/>
<evidence type="ECO:0000313" key="2">
    <source>
        <dbReference type="EMBL" id="CZR67832.1"/>
    </source>
</evidence>
<evidence type="ECO:0000259" key="1">
    <source>
        <dbReference type="PROSITE" id="PS50404"/>
    </source>
</evidence>
<dbReference type="Proteomes" id="UP000184330">
    <property type="component" value="Unassembled WGS sequence"/>
</dbReference>
<dbReference type="InterPro" id="IPR036249">
    <property type="entry name" value="Thioredoxin-like_sf"/>
</dbReference>
<dbReference type="AlphaFoldDB" id="A0A1L7XRZ5"/>